<evidence type="ECO:0000256" key="1">
    <source>
        <dbReference type="SAM" id="MobiDB-lite"/>
    </source>
</evidence>
<dbReference type="EMBL" id="HACM01006248">
    <property type="protein sequence ID" value="CRZ06690.1"/>
    <property type="molecule type" value="Transcribed_RNA"/>
</dbReference>
<reference evidence="2" key="1">
    <citation type="submission" date="2015-04" db="EMBL/GenBank/DDBJ databases">
        <title>The genome sequence of the plant pathogenic Rhizarian Plasmodiophora brassicae reveals insights in its biotrophic life cycle and the origin of chitin synthesis.</title>
        <authorList>
            <person name="Schwelm A."/>
            <person name="Fogelqvist J."/>
            <person name="Knaust A."/>
            <person name="Julke S."/>
            <person name="Lilja T."/>
            <person name="Dhandapani V."/>
            <person name="Bonilla-Rosso G."/>
            <person name="Karlsson M."/>
            <person name="Shevchenko A."/>
            <person name="Choi S.R."/>
            <person name="Kim H.G."/>
            <person name="Park J.Y."/>
            <person name="Lim Y.P."/>
            <person name="Ludwig-Muller J."/>
            <person name="Dixelius C."/>
        </authorList>
    </citation>
    <scope>NUCLEOTIDE SEQUENCE</scope>
    <source>
        <tissue evidence="2">Potato root galls</tissue>
    </source>
</reference>
<feature type="region of interest" description="Disordered" evidence="1">
    <location>
        <begin position="70"/>
        <end position="91"/>
    </location>
</feature>
<proteinExistence type="predicted"/>
<name>A0A0H5QXL7_9EUKA</name>
<accession>A0A0H5QXL7</accession>
<protein>
    <submittedName>
        <fullName evidence="2">Uncharacterized protein</fullName>
    </submittedName>
</protein>
<dbReference type="AlphaFoldDB" id="A0A0H5QXL7"/>
<feature type="compositionally biased region" description="Basic and acidic residues" evidence="1">
    <location>
        <begin position="80"/>
        <end position="90"/>
    </location>
</feature>
<organism evidence="2">
    <name type="scientific">Spongospora subterranea</name>
    <dbReference type="NCBI Taxonomy" id="70186"/>
    <lineage>
        <taxon>Eukaryota</taxon>
        <taxon>Sar</taxon>
        <taxon>Rhizaria</taxon>
        <taxon>Endomyxa</taxon>
        <taxon>Phytomyxea</taxon>
        <taxon>Plasmodiophorida</taxon>
        <taxon>Plasmodiophoridae</taxon>
        <taxon>Spongospora</taxon>
    </lineage>
</organism>
<evidence type="ECO:0000313" key="2">
    <source>
        <dbReference type="EMBL" id="CRZ06690.1"/>
    </source>
</evidence>
<sequence>MRNALNFKRPPPALMSSIMFESDWISSPNCLCKEVAPILILFVRSEYTVLCVSPKSVELSGQMLHVWRSSNNNPHKKRLRNQDDEKDDKPSAISIIKGERDYMDKSQSIFHGNGAESTLRSWFSSISIQYQWSVGHNSLDPTTVPSAYHFP</sequence>